<dbReference type="OrthoDB" id="2422922at2759"/>
<evidence type="ECO:0000313" key="2">
    <source>
        <dbReference type="Proteomes" id="UP000265703"/>
    </source>
</evidence>
<name>A0A397SYN6_9GLOM</name>
<feature type="non-terminal residue" evidence="1">
    <location>
        <position position="205"/>
    </location>
</feature>
<dbReference type="AlphaFoldDB" id="A0A397SYN6"/>
<keyword evidence="2" id="KW-1185">Reference proteome</keyword>
<protein>
    <submittedName>
        <fullName evidence="1">Uncharacterized protein</fullName>
    </submittedName>
</protein>
<organism evidence="1 2">
    <name type="scientific">Glomus cerebriforme</name>
    <dbReference type="NCBI Taxonomy" id="658196"/>
    <lineage>
        <taxon>Eukaryota</taxon>
        <taxon>Fungi</taxon>
        <taxon>Fungi incertae sedis</taxon>
        <taxon>Mucoromycota</taxon>
        <taxon>Glomeromycotina</taxon>
        <taxon>Glomeromycetes</taxon>
        <taxon>Glomerales</taxon>
        <taxon>Glomeraceae</taxon>
        <taxon>Glomus</taxon>
    </lineage>
</organism>
<gene>
    <name evidence="1" type="ORF">C1645_768455</name>
</gene>
<comment type="caution">
    <text evidence="1">The sequence shown here is derived from an EMBL/GenBank/DDBJ whole genome shotgun (WGS) entry which is preliminary data.</text>
</comment>
<dbReference type="Proteomes" id="UP000265703">
    <property type="component" value="Unassembled WGS sequence"/>
</dbReference>
<sequence length="205" mass="23383">MTSEELPSPSEELRDVPFSRISKTIMKYTEEREEEELVATPKRRSFNEFKDVSPSSMNFGSLKINDSSPSLKGKNPEKKLKMSNTRKLNEKYAMMQQKMSNIAQEITYPRSTSSRNSKNSFNNIKTTHQIKQDDDQSVMANPFLINSSNTSNNTAGSLMSKWLDLNLDKRNLPNLIENLEQEISSDKIGRTNIFACSQTLSKDEV</sequence>
<reference evidence="1 2" key="1">
    <citation type="submission" date="2018-06" db="EMBL/GenBank/DDBJ databases">
        <title>Comparative genomics reveals the genomic features of Rhizophagus irregularis, R. cerebriforme, R. diaphanum and Gigaspora rosea, and their symbiotic lifestyle signature.</title>
        <authorList>
            <person name="Morin E."/>
            <person name="San Clemente H."/>
            <person name="Chen E.C.H."/>
            <person name="De La Providencia I."/>
            <person name="Hainaut M."/>
            <person name="Kuo A."/>
            <person name="Kohler A."/>
            <person name="Murat C."/>
            <person name="Tang N."/>
            <person name="Roy S."/>
            <person name="Loubradou J."/>
            <person name="Henrissat B."/>
            <person name="Grigoriev I.V."/>
            <person name="Corradi N."/>
            <person name="Roux C."/>
            <person name="Martin F.M."/>
        </authorList>
    </citation>
    <scope>NUCLEOTIDE SEQUENCE [LARGE SCALE GENOMIC DNA]</scope>
    <source>
        <strain evidence="1 2">DAOM 227022</strain>
    </source>
</reference>
<dbReference type="EMBL" id="QKYT01000163">
    <property type="protein sequence ID" value="RIA91073.1"/>
    <property type="molecule type" value="Genomic_DNA"/>
</dbReference>
<accession>A0A397SYN6</accession>
<proteinExistence type="predicted"/>
<evidence type="ECO:0000313" key="1">
    <source>
        <dbReference type="EMBL" id="RIA91073.1"/>
    </source>
</evidence>